<dbReference type="Pfam" id="PF03372">
    <property type="entry name" value="Exo_endo_phos"/>
    <property type="match status" value="1"/>
</dbReference>
<proteinExistence type="predicted"/>
<evidence type="ECO:0000313" key="3">
    <source>
        <dbReference type="Proteomes" id="UP000642829"/>
    </source>
</evidence>
<dbReference type="GO" id="GO:0003824">
    <property type="term" value="F:catalytic activity"/>
    <property type="evidence" value="ECO:0007669"/>
    <property type="project" value="InterPro"/>
</dbReference>
<reference evidence="2" key="2">
    <citation type="submission" date="2020-09" db="EMBL/GenBank/DDBJ databases">
        <authorList>
            <person name="Sun Q."/>
            <person name="Kim S."/>
        </authorList>
    </citation>
    <scope>NUCLEOTIDE SEQUENCE</scope>
    <source>
        <strain evidence="2">KCTC 12870</strain>
    </source>
</reference>
<organism evidence="2 3">
    <name type="scientific">Cerasicoccus arenae</name>
    <dbReference type="NCBI Taxonomy" id="424488"/>
    <lineage>
        <taxon>Bacteria</taxon>
        <taxon>Pseudomonadati</taxon>
        <taxon>Verrucomicrobiota</taxon>
        <taxon>Opitutia</taxon>
        <taxon>Puniceicoccales</taxon>
        <taxon>Cerasicoccaceae</taxon>
        <taxon>Cerasicoccus</taxon>
    </lineage>
</organism>
<keyword evidence="3" id="KW-1185">Reference proteome</keyword>
<dbReference type="SUPFAM" id="SSF56219">
    <property type="entry name" value="DNase I-like"/>
    <property type="match status" value="1"/>
</dbReference>
<reference evidence="2" key="1">
    <citation type="journal article" date="2014" name="Int. J. Syst. Evol. Microbiol.">
        <title>Complete genome sequence of Corynebacterium casei LMG S-19264T (=DSM 44701T), isolated from a smear-ripened cheese.</title>
        <authorList>
            <consortium name="US DOE Joint Genome Institute (JGI-PGF)"/>
            <person name="Walter F."/>
            <person name="Albersmeier A."/>
            <person name="Kalinowski J."/>
            <person name="Ruckert C."/>
        </authorList>
    </citation>
    <scope>NUCLEOTIDE SEQUENCE</scope>
    <source>
        <strain evidence="2">KCTC 12870</strain>
    </source>
</reference>
<dbReference type="RefSeq" id="WP_189514661.1">
    <property type="nucleotide sequence ID" value="NZ_BMXG01000011.1"/>
</dbReference>
<evidence type="ECO:0000313" key="2">
    <source>
        <dbReference type="EMBL" id="GHC03395.1"/>
    </source>
</evidence>
<dbReference type="PANTHER" id="PTHR42834:SF1">
    <property type="entry name" value="ENDONUCLEASE_EXONUCLEASE_PHOSPHATASE FAMILY PROTEIN (AFU_ORTHOLOGUE AFUA_3G09210)"/>
    <property type="match status" value="1"/>
</dbReference>
<comment type="caution">
    <text evidence="2">The sequence shown here is derived from an EMBL/GenBank/DDBJ whole genome shotgun (WGS) entry which is preliminary data.</text>
</comment>
<evidence type="ECO:0000259" key="1">
    <source>
        <dbReference type="Pfam" id="PF03372"/>
    </source>
</evidence>
<dbReference type="Proteomes" id="UP000642829">
    <property type="component" value="Unassembled WGS sequence"/>
</dbReference>
<accession>A0A8J3DCI4</accession>
<protein>
    <recommendedName>
        <fullName evidence="1">Endonuclease/exonuclease/phosphatase domain-containing protein</fullName>
    </recommendedName>
</protein>
<sequence length="293" mass="33649">MRGLLVICVLLIPSWGLAKTVRVASYNLYNYLDTNRWVEGHYRTDYPKPEVEKDAVRKVILTTQPDILALQEIGGPLHLAELQKDLKSEGLNYPYAKCLSGPDEKRLIAVLSKIPFEAKSHTDLDFKYFDEREVIKRGLLELSFGEDEHAWTLFVVHLKSRWTDRKDDPKSIKRRTGEAQAARDYIKNEFPPNDAPRYLVVGDFNDAKRSAPVRRFLESGDNKLTLLTPAADSRGETWTFHYRREDLYERVDFILASPALTPAIKGERAVIYDGQPETSLASDHRLIYIDLNL</sequence>
<dbReference type="InterPro" id="IPR005135">
    <property type="entry name" value="Endo/exonuclease/phosphatase"/>
</dbReference>
<name>A0A8J3DCI4_9BACT</name>
<dbReference type="Gene3D" id="3.60.10.10">
    <property type="entry name" value="Endonuclease/exonuclease/phosphatase"/>
    <property type="match status" value="1"/>
</dbReference>
<gene>
    <name evidence="2" type="ORF">GCM10007047_19970</name>
</gene>
<dbReference type="AlphaFoldDB" id="A0A8J3DCI4"/>
<dbReference type="InterPro" id="IPR036691">
    <property type="entry name" value="Endo/exonu/phosph_ase_sf"/>
</dbReference>
<dbReference type="PANTHER" id="PTHR42834">
    <property type="entry name" value="ENDONUCLEASE/EXONUCLEASE/PHOSPHATASE FAMILY PROTEIN (AFU_ORTHOLOGUE AFUA_3G09210)"/>
    <property type="match status" value="1"/>
</dbReference>
<dbReference type="EMBL" id="BMXG01000011">
    <property type="protein sequence ID" value="GHC03395.1"/>
    <property type="molecule type" value="Genomic_DNA"/>
</dbReference>
<feature type="domain" description="Endonuclease/exonuclease/phosphatase" evidence="1">
    <location>
        <begin position="25"/>
        <end position="263"/>
    </location>
</feature>